<feature type="domain" description="Pyruvate phosphate dikinase AMP/ATP-binding" evidence="11">
    <location>
        <begin position="43"/>
        <end position="80"/>
    </location>
</feature>
<dbReference type="EC" id="2.7.9.1" evidence="3"/>
<dbReference type="GO" id="GO:0016301">
    <property type="term" value="F:kinase activity"/>
    <property type="evidence" value="ECO:0007669"/>
    <property type="project" value="UniProtKB-KW"/>
</dbReference>
<feature type="domain" description="PEP-utilising enzyme mobile" evidence="10">
    <location>
        <begin position="470"/>
        <end position="551"/>
    </location>
</feature>
<dbReference type="PIRSF" id="PIRSF000853">
    <property type="entry name" value="PPDK"/>
    <property type="match status" value="1"/>
</dbReference>
<feature type="domain" description="Pyruvate phosphate dikinase AMP/ATP-binding" evidence="11">
    <location>
        <begin position="350"/>
        <end position="403"/>
    </location>
</feature>
<dbReference type="InterPro" id="IPR008279">
    <property type="entry name" value="PEP-util_enz_mobile_dom"/>
</dbReference>
<accession>A0A5J4KYJ1</accession>
<protein>
    <recommendedName>
        <fullName evidence="3">pyruvate, phosphate dikinase</fullName>
        <ecNumber evidence="3">2.7.9.1</ecNumber>
    </recommendedName>
</protein>
<dbReference type="GO" id="GO:0005524">
    <property type="term" value="F:ATP binding"/>
    <property type="evidence" value="ECO:0007669"/>
    <property type="project" value="UniProtKB-KW"/>
</dbReference>
<name>A0A5J4KYJ1_9ZZZZ</name>
<evidence type="ECO:0000313" key="13">
    <source>
        <dbReference type="EMBL" id="GER94344.1"/>
    </source>
</evidence>
<feature type="domain" description="Pyruvate phosphate dikinase AMP/ATP-binding" evidence="11">
    <location>
        <begin position="86"/>
        <end position="325"/>
    </location>
</feature>
<keyword evidence="9" id="KW-0460">Magnesium</keyword>
<evidence type="ECO:0000256" key="5">
    <source>
        <dbReference type="ARBA" id="ARBA00022723"/>
    </source>
</evidence>
<dbReference type="InterPro" id="IPR036637">
    <property type="entry name" value="Phosphohistidine_dom_sf"/>
</dbReference>
<comment type="similarity">
    <text evidence="2">Belongs to the PEP-utilizing enzyme family.</text>
</comment>
<keyword evidence="7 13" id="KW-0418">Kinase</keyword>
<dbReference type="Pfam" id="PF01326">
    <property type="entry name" value="PPDK_N"/>
    <property type="match status" value="3"/>
</dbReference>
<dbReference type="SUPFAM" id="SSF52009">
    <property type="entry name" value="Phosphohistidine domain"/>
    <property type="match status" value="1"/>
</dbReference>
<dbReference type="Gene3D" id="3.30.470.20">
    <property type="entry name" value="ATP-grasp fold, B domain"/>
    <property type="match status" value="1"/>
</dbReference>
<keyword evidence="4" id="KW-0808">Transferase</keyword>
<dbReference type="GO" id="GO:0046872">
    <property type="term" value="F:metal ion binding"/>
    <property type="evidence" value="ECO:0007669"/>
    <property type="project" value="UniProtKB-KW"/>
</dbReference>
<dbReference type="InterPro" id="IPR000121">
    <property type="entry name" value="PEP_util_C"/>
</dbReference>
<dbReference type="Gene3D" id="1.20.80.30">
    <property type="match status" value="1"/>
</dbReference>
<evidence type="ECO:0000259" key="10">
    <source>
        <dbReference type="Pfam" id="PF00391"/>
    </source>
</evidence>
<dbReference type="EMBL" id="BLAB01000001">
    <property type="protein sequence ID" value="GER94344.1"/>
    <property type="molecule type" value="Genomic_DNA"/>
</dbReference>
<dbReference type="Gene3D" id="1.10.189.10">
    <property type="entry name" value="Pyruvate Phosphate Dikinase, domain 2"/>
    <property type="match status" value="1"/>
</dbReference>
<sequence length="923" mass="102805">MGKVVKKAKKSAKAVKSVKSQKSKKYVYFFGGGKADGKAEMKNLLGGKGANLAEMVNLGIPVPPGFTITTEVCTLYYKNNKKYPKELKPQVDAAMTKIEKIMNKKFGDPNNPLLVSVRSGARSSMPGMMETVLNIGLTTKTIPGLVKKTNNERFVYDAYRRLLMMYSDVVMEKAAGIEPKEGEGIRQKLEHAMDAMKKQKGYKSDTDLTVDDLKILCDEFKAIIKHTLGKEFPDDPWEQLWGGIGAVFQSWMGKRAVSYRKIEKIPDDWGTAVNVQSMVFGNTGDNSGTGVAFTRNPATGEDVFYGEWLPNAQGEDVVAGIRTPYPVNKAGKTADTQHLPSLEESMPHLYKQLFAIQKKLERHYRDMQDIEFTIEDGRLWMLQTRVGKRNPQAAIRMAVEMAKQRLISKDEAILRVKPEQLDILLHPSVAPVAEKKATVLAKGLPAGPGGATGRIVFTADDAEAWAKRGEKVILVRNETSPEDVHGMHAAEAILTAKGGMTSHAALVARGWGKCCIVGCSELNIDVHRKEIRVNGKVLREGDWITLNGTAGRVYEGQLDLLPADPDKNLWYKELMKWVDNVRTLRVRTNADTPEDAAVARNFGAEGIGLCRTEHMFFGPDRIKAMREMILSDTVDERKRALAKLLPFQKNDFIGIFKVMAGLPVTIRLLDPPLHEFLPHTDNELHELANEMGVSFEKLDAKNKSLYEFNPMLGHRGCRLGITYPEIYEMQAQAIMEAACELAKEKVKVIPEIMIPLVGHVNELQKMRDIVVNTADKVQQEYKVKVPYTVGTMIELPRACVTADEIAHVADFYSFGTNDLTQTVYGLSRDDAGRFLPFYIENGLLKDDPFITIDQNGVGILMQIAVDKGRKVKRDLKMGICGEHGGEPKSIEFCHKIGLNYVSCSPYRVPIARFAAAQARLKNK</sequence>
<proteinExistence type="inferred from homology"/>
<evidence type="ECO:0000256" key="2">
    <source>
        <dbReference type="ARBA" id="ARBA00007837"/>
    </source>
</evidence>
<comment type="cofactor">
    <cofactor evidence="1">
        <name>Mg(2+)</name>
        <dbReference type="ChEBI" id="CHEBI:18420"/>
    </cofactor>
</comment>
<dbReference type="GO" id="GO:0050242">
    <property type="term" value="F:pyruvate, phosphate dikinase activity"/>
    <property type="evidence" value="ECO:0007669"/>
    <property type="project" value="UniProtKB-EC"/>
</dbReference>
<evidence type="ECO:0000259" key="12">
    <source>
        <dbReference type="Pfam" id="PF02896"/>
    </source>
</evidence>
<dbReference type="AlphaFoldDB" id="A0A5J4KYJ1"/>
<evidence type="ECO:0000256" key="8">
    <source>
        <dbReference type="ARBA" id="ARBA00022840"/>
    </source>
</evidence>
<dbReference type="InterPro" id="IPR015813">
    <property type="entry name" value="Pyrv/PenolPyrv_kinase-like_dom"/>
</dbReference>
<dbReference type="Pfam" id="PF00391">
    <property type="entry name" value="PEP-utilizers"/>
    <property type="match status" value="1"/>
</dbReference>
<gene>
    <name evidence="13" type="ORF">A45J_2105</name>
</gene>
<evidence type="ECO:0000256" key="3">
    <source>
        <dbReference type="ARBA" id="ARBA00011994"/>
    </source>
</evidence>
<comment type="caution">
    <text evidence="13">The sequence shown here is derived from an EMBL/GenBank/DDBJ whole genome shotgun (WGS) entry which is preliminary data.</text>
</comment>
<organism evidence="13">
    <name type="scientific">hot springs metagenome</name>
    <dbReference type="NCBI Taxonomy" id="433727"/>
    <lineage>
        <taxon>unclassified sequences</taxon>
        <taxon>metagenomes</taxon>
        <taxon>ecological metagenomes</taxon>
    </lineage>
</organism>
<dbReference type="InterPro" id="IPR002192">
    <property type="entry name" value="PPDK_AMP/ATP-bd"/>
</dbReference>
<keyword evidence="6" id="KW-0547">Nucleotide-binding</keyword>
<evidence type="ECO:0000256" key="6">
    <source>
        <dbReference type="ARBA" id="ARBA00022741"/>
    </source>
</evidence>
<dbReference type="SUPFAM" id="SSF51621">
    <property type="entry name" value="Phosphoenolpyruvate/pyruvate domain"/>
    <property type="match status" value="1"/>
</dbReference>
<dbReference type="InterPro" id="IPR040442">
    <property type="entry name" value="Pyrv_kinase-like_dom_sf"/>
</dbReference>
<dbReference type="SUPFAM" id="SSF56059">
    <property type="entry name" value="Glutathione synthetase ATP-binding domain-like"/>
    <property type="match status" value="1"/>
</dbReference>
<dbReference type="InterPro" id="IPR013815">
    <property type="entry name" value="ATP_grasp_subdomain_1"/>
</dbReference>
<dbReference type="PANTHER" id="PTHR22931:SF9">
    <property type="entry name" value="PYRUVATE, PHOSPHATE DIKINASE 1, CHLOROPLASTIC"/>
    <property type="match status" value="1"/>
</dbReference>
<feature type="domain" description="PEP-utilising enzyme C-terminal" evidence="12">
    <location>
        <begin position="572"/>
        <end position="918"/>
    </location>
</feature>
<dbReference type="Gene3D" id="3.20.20.60">
    <property type="entry name" value="Phosphoenolpyruvate-binding domains"/>
    <property type="match status" value="1"/>
</dbReference>
<dbReference type="Gene3D" id="3.50.30.10">
    <property type="entry name" value="Phosphohistidine domain"/>
    <property type="match status" value="1"/>
</dbReference>
<dbReference type="InterPro" id="IPR018274">
    <property type="entry name" value="PEP_util_AS"/>
</dbReference>
<evidence type="ECO:0000259" key="11">
    <source>
        <dbReference type="Pfam" id="PF01326"/>
    </source>
</evidence>
<keyword evidence="13" id="KW-0670">Pyruvate</keyword>
<evidence type="ECO:0000256" key="7">
    <source>
        <dbReference type="ARBA" id="ARBA00022777"/>
    </source>
</evidence>
<dbReference type="PROSITE" id="PS00370">
    <property type="entry name" value="PEP_ENZYMES_PHOS_SITE"/>
    <property type="match status" value="1"/>
</dbReference>
<evidence type="ECO:0000256" key="9">
    <source>
        <dbReference type="ARBA" id="ARBA00022842"/>
    </source>
</evidence>
<dbReference type="NCBIfam" id="NF004531">
    <property type="entry name" value="PRK05878.1"/>
    <property type="match status" value="1"/>
</dbReference>
<dbReference type="Gene3D" id="3.30.1490.20">
    <property type="entry name" value="ATP-grasp fold, A domain"/>
    <property type="match status" value="1"/>
</dbReference>
<dbReference type="NCBIfam" id="TIGR01828">
    <property type="entry name" value="pyru_phos_dikin"/>
    <property type="match status" value="1"/>
</dbReference>
<dbReference type="PANTHER" id="PTHR22931">
    <property type="entry name" value="PHOSPHOENOLPYRUVATE DIKINASE-RELATED"/>
    <property type="match status" value="1"/>
</dbReference>
<evidence type="ECO:0000256" key="1">
    <source>
        <dbReference type="ARBA" id="ARBA00001946"/>
    </source>
</evidence>
<dbReference type="InterPro" id="IPR010121">
    <property type="entry name" value="Pyruvate_phosphate_dikinase"/>
</dbReference>
<keyword evidence="8" id="KW-0067">ATP-binding</keyword>
<dbReference type="Pfam" id="PF02896">
    <property type="entry name" value="PEP-utilizers_C"/>
    <property type="match status" value="1"/>
</dbReference>
<reference evidence="13" key="1">
    <citation type="submission" date="2019-10" db="EMBL/GenBank/DDBJ databases">
        <title>Metagenomic sequencing of thiosulfate-disproportionating enrichment culture.</title>
        <authorList>
            <person name="Umezawa K."/>
            <person name="Kojima H."/>
            <person name="Fukui M."/>
        </authorList>
    </citation>
    <scope>NUCLEOTIDE SEQUENCE</scope>
    <source>
        <strain evidence="13">45J</strain>
    </source>
</reference>
<keyword evidence="5" id="KW-0479">Metal-binding</keyword>
<evidence type="ECO:0000256" key="4">
    <source>
        <dbReference type="ARBA" id="ARBA00022679"/>
    </source>
</evidence>